<dbReference type="AlphaFoldDB" id="A0A978VQW3"/>
<sequence>MFPLHQSNKSSLFISFTSNEQGIVSKDLVLDHGNSVDRSRNLSNHMGKIRPKKLNENPDHHHDERNEKKKLRREIERQRRQEMTTLYVSLRSLLPLELIKGKPSMSEHMNVAVAYIKHLEKKIQELSVKRNELKRQPNCNNEKSNCLLPVDYFTISSWSGMVEIMINSWLGESDDRLTLSRVLEVILEQGLDVVSCISTSQANDKLVYTIQSEVRDFTRTDQTKLQQRLAEVNPSWRYISK</sequence>
<gene>
    <name evidence="7" type="ORF">FEM48_Zijuj03G0146000</name>
</gene>
<dbReference type="SMART" id="SM00353">
    <property type="entry name" value="HLH"/>
    <property type="match status" value="1"/>
</dbReference>
<dbReference type="InterPro" id="IPR011598">
    <property type="entry name" value="bHLH_dom"/>
</dbReference>
<feature type="domain" description="BHLH" evidence="6">
    <location>
        <begin position="67"/>
        <end position="119"/>
    </location>
</feature>
<evidence type="ECO:0000259" key="6">
    <source>
        <dbReference type="PROSITE" id="PS50888"/>
    </source>
</evidence>
<dbReference type="GO" id="GO:0090575">
    <property type="term" value="C:RNA polymerase II transcription regulator complex"/>
    <property type="evidence" value="ECO:0007669"/>
    <property type="project" value="TreeGrafter"/>
</dbReference>
<proteinExistence type="predicted"/>
<evidence type="ECO:0000313" key="8">
    <source>
        <dbReference type="Proteomes" id="UP000813462"/>
    </source>
</evidence>
<protein>
    <recommendedName>
        <fullName evidence="6">BHLH domain-containing protein</fullName>
    </recommendedName>
</protein>
<dbReference type="Gene3D" id="4.10.280.10">
    <property type="entry name" value="Helix-loop-helix DNA-binding domain"/>
    <property type="match status" value="1"/>
</dbReference>
<dbReference type="GO" id="GO:0000977">
    <property type="term" value="F:RNA polymerase II transcription regulatory region sequence-specific DNA binding"/>
    <property type="evidence" value="ECO:0007669"/>
    <property type="project" value="TreeGrafter"/>
</dbReference>
<dbReference type="GO" id="GO:0046983">
    <property type="term" value="F:protein dimerization activity"/>
    <property type="evidence" value="ECO:0007669"/>
    <property type="project" value="InterPro"/>
</dbReference>
<evidence type="ECO:0000313" key="7">
    <source>
        <dbReference type="EMBL" id="KAH7537938.1"/>
    </source>
</evidence>
<feature type="compositionally biased region" description="Basic and acidic residues" evidence="5">
    <location>
        <begin position="53"/>
        <end position="73"/>
    </location>
</feature>
<dbReference type="PROSITE" id="PS50888">
    <property type="entry name" value="BHLH"/>
    <property type="match status" value="1"/>
</dbReference>
<keyword evidence="4" id="KW-0539">Nucleus</keyword>
<dbReference type="GO" id="GO:0000981">
    <property type="term" value="F:DNA-binding transcription factor activity, RNA polymerase II-specific"/>
    <property type="evidence" value="ECO:0007669"/>
    <property type="project" value="TreeGrafter"/>
</dbReference>
<evidence type="ECO:0000256" key="4">
    <source>
        <dbReference type="ARBA" id="ARBA00023242"/>
    </source>
</evidence>
<dbReference type="PANTHER" id="PTHR13935">
    <property type="entry name" value="ACHAETE-SCUTE TRANSCRIPTION FACTOR-RELATED"/>
    <property type="match status" value="1"/>
</dbReference>
<comment type="subcellular location">
    <subcellularLocation>
        <location evidence="1">Nucleus</location>
    </subcellularLocation>
</comment>
<dbReference type="SUPFAM" id="SSF47459">
    <property type="entry name" value="HLH, helix-loop-helix DNA-binding domain"/>
    <property type="match status" value="1"/>
</dbReference>
<keyword evidence="3" id="KW-0804">Transcription</keyword>
<reference evidence="7" key="1">
    <citation type="journal article" date="2021" name="Front. Plant Sci.">
        <title>Chromosome-Scale Genome Assembly for Chinese Sour Jujube and Insights Into Its Genome Evolution and Domestication Signature.</title>
        <authorList>
            <person name="Shen L.-Y."/>
            <person name="Luo H."/>
            <person name="Wang X.-L."/>
            <person name="Wang X.-M."/>
            <person name="Qiu X.-J."/>
            <person name="Liu H."/>
            <person name="Zhou S.-S."/>
            <person name="Jia K.-H."/>
            <person name="Nie S."/>
            <person name="Bao Y.-T."/>
            <person name="Zhang R.-G."/>
            <person name="Yun Q.-Z."/>
            <person name="Chai Y.-H."/>
            <person name="Lu J.-Y."/>
            <person name="Li Y."/>
            <person name="Zhao S.-W."/>
            <person name="Mao J.-F."/>
            <person name="Jia S.-G."/>
            <person name="Mao Y.-M."/>
        </authorList>
    </citation>
    <scope>NUCLEOTIDE SEQUENCE</scope>
    <source>
        <strain evidence="7">AT0</strain>
        <tissue evidence="7">Leaf</tissue>
    </source>
</reference>
<dbReference type="InterPro" id="IPR015660">
    <property type="entry name" value="MASH1/Ascl1a-like"/>
</dbReference>
<evidence type="ECO:0000256" key="3">
    <source>
        <dbReference type="ARBA" id="ARBA00023163"/>
    </source>
</evidence>
<dbReference type="InterPro" id="IPR036638">
    <property type="entry name" value="HLH_DNA-bd_sf"/>
</dbReference>
<evidence type="ECO:0000256" key="1">
    <source>
        <dbReference type="ARBA" id="ARBA00004123"/>
    </source>
</evidence>
<keyword evidence="2" id="KW-0805">Transcription regulation</keyword>
<name>A0A978VQW3_ZIZJJ</name>
<dbReference type="Pfam" id="PF00010">
    <property type="entry name" value="HLH"/>
    <property type="match status" value="1"/>
</dbReference>
<accession>A0A978VQW3</accession>
<comment type="caution">
    <text evidence="7">The sequence shown here is derived from an EMBL/GenBank/DDBJ whole genome shotgun (WGS) entry which is preliminary data.</text>
</comment>
<feature type="region of interest" description="Disordered" evidence="5">
    <location>
        <begin position="35"/>
        <end position="73"/>
    </location>
</feature>
<dbReference type="OrthoDB" id="1935281at2759"/>
<organism evidence="7 8">
    <name type="scientific">Ziziphus jujuba var. spinosa</name>
    <dbReference type="NCBI Taxonomy" id="714518"/>
    <lineage>
        <taxon>Eukaryota</taxon>
        <taxon>Viridiplantae</taxon>
        <taxon>Streptophyta</taxon>
        <taxon>Embryophyta</taxon>
        <taxon>Tracheophyta</taxon>
        <taxon>Spermatophyta</taxon>
        <taxon>Magnoliopsida</taxon>
        <taxon>eudicotyledons</taxon>
        <taxon>Gunneridae</taxon>
        <taxon>Pentapetalae</taxon>
        <taxon>rosids</taxon>
        <taxon>fabids</taxon>
        <taxon>Rosales</taxon>
        <taxon>Rhamnaceae</taxon>
        <taxon>Paliureae</taxon>
        <taxon>Ziziphus</taxon>
    </lineage>
</organism>
<evidence type="ECO:0000256" key="5">
    <source>
        <dbReference type="SAM" id="MobiDB-lite"/>
    </source>
</evidence>
<dbReference type="EMBL" id="JAEACU010000003">
    <property type="protein sequence ID" value="KAH7537938.1"/>
    <property type="molecule type" value="Genomic_DNA"/>
</dbReference>
<evidence type="ECO:0000256" key="2">
    <source>
        <dbReference type="ARBA" id="ARBA00023015"/>
    </source>
</evidence>
<dbReference type="Proteomes" id="UP000813462">
    <property type="component" value="Unassembled WGS sequence"/>
</dbReference>
<dbReference type="PANTHER" id="PTHR13935:SF155">
    <property type="entry name" value="TRANSCRIPTION FACTOR BHLH120-LIKE"/>
    <property type="match status" value="1"/>
</dbReference>